<reference evidence="2" key="1">
    <citation type="journal article" date="2023" name="Mol. Phylogenet. Evol.">
        <title>Genome-scale phylogeny and comparative genomics of the fungal order Sordariales.</title>
        <authorList>
            <person name="Hensen N."/>
            <person name="Bonometti L."/>
            <person name="Westerberg I."/>
            <person name="Brannstrom I.O."/>
            <person name="Guillou S."/>
            <person name="Cros-Aarteil S."/>
            <person name="Calhoun S."/>
            <person name="Haridas S."/>
            <person name="Kuo A."/>
            <person name="Mondo S."/>
            <person name="Pangilinan J."/>
            <person name="Riley R."/>
            <person name="LaButti K."/>
            <person name="Andreopoulos B."/>
            <person name="Lipzen A."/>
            <person name="Chen C."/>
            <person name="Yan M."/>
            <person name="Daum C."/>
            <person name="Ng V."/>
            <person name="Clum A."/>
            <person name="Steindorff A."/>
            <person name="Ohm R.A."/>
            <person name="Martin F."/>
            <person name="Silar P."/>
            <person name="Natvig D.O."/>
            <person name="Lalanne C."/>
            <person name="Gautier V."/>
            <person name="Ament-Velasquez S.L."/>
            <person name="Kruys A."/>
            <person name="Hutchinson M.I."/>
            <person name="Powell A.J."/>
            <person name="Barry K."/>
            <person name="Miller A.N."/>
            <person name="Grigoriev I.V."/>
            <person name="Debuchy R."/>
            <person name="Gladieux P."/>
            <person name="Hiltunen Thoren M."/>
            <person name="Johannesson H."/>
        </authorList>
    </citation>
    <scope>NUCLEOTIDE SEQUENCE</scope>
    <source>
        <strain evidence="2">CBS 892.96</strain>
    </source>
</reference>
<reference evidence="2" key="2">
    <citation type="submission" date="2023-05" db="EMBL/GenBank/DDBJ databases">
        <authorList>
            <consortium name="Lawrence Berkeley National Laboratory"/>
            <person name="Steindorff A."/>
            <person name="Hensen N."/>
            <person name="Bonometti L."/>
            <person name="Westerberg I."/>
            <person name="Brannstrom I.O."/>
            <person name="Guillou S."/>
            <person name="Cros-Aarteil S."/>
            <person name="Calhoun S."/>
            <person name="Haridas S."/>
            <person name="Kuo A."/>
            <person name="Mondo S."/>
            <person name="Pangilinan J."/>
            <person name="Riley R."/>
            <person name="Labutti K."/>
            <person name="Andreopoulos B."/>
            <person name="Lipzen A."/>
            <person name="Chen C."/>
            <person name="Yanf M."/>
            <person name="Daum C."/>
            <person name="Ng V."/>
            <person name="Clum A."/>
            <person name="Ohm R."/>
            <person name="Martin F."/>
            <person name="Silar P."/>
            <person name="Natvig D."/>
            <person name="Lalanne C."/>
            <person name="Gautier V."/>
            <person name="Ament-Velasquez S.L."/>
            <person name="Kruys A."/>
            <person name="Hutchinson M.I."/>
            <person name="Powell A.J."/>
            <person name="Barry K."/>
            <person name="Miller A.N."/>
            <person name="Grigoriev I.V."/>
            <person name="Debuchy R."/>
            <person name="Gladieux P."/>
            <person name="Thoren M.H."/>
            <person name="Johannesson H."/>
        </authorList>
    </citation>
    <scope>NUCLEOTIDE SEQUENCE</scope>
    <source>
        <strain evidence="2">CBS 892.96</strain>
    </source>
</reference>
<dbReference type="AlphaFoldDB" id="A0AAN6W825"/>
<comment type="caution">
    <text evidence="2">The sequence shown here is derived from an EMBL/GenBank/DDBJ whole genome shotgun (WGS) entry which is preliminary data.</text>
</comment>
<keyword evidence="1" id="KW-1133">Transmembrane helix</keyword>
<protein>
    <submittedName>
        <fullName evidence="2">Uncharacterized protein</fullName>
    </submittedName>
</protein>
<dbReference type="Proteomes" id="UP001302321">
    <property type="component" value="Unassembled WGS sequence"/>
</dbReference>
<organism evidence="2 3">
    <name type="scientific">Triangularia setosa</name>
    <dbReference type="NCBI Taxonomy" id="2587417"/>
    <lineage>
        <taxon>Eukaryota</taxon>
        <taxon>Fungi</taxon>
        <taxon>Dikarya</taxon>
        <taxon>Ascomycota</taxon>
        <taxon>Pezizomycotina</taxon>
        <taxon>Sordariomycetes</taxon>
        <taxon>Sordariomycetidae</taxon>
        <taxon>Sordariales</taxon>
        <taxon>Podosporaceae</taxon>
        <taxon>Triangularia</taxon>
    </lineage>
</organism>
<keyword evidence="3" id="KW-1185">Reference proteome</keyword>
<feature type="transmembrane region" description="Helical" evidence="1">
    <location>
        <begin position="51"/>
        <end position="75"/>
    </location>
</feature>
<evidence type="ECO:0000313" key="2">
    <source>
        <dbReference type="EMBL" id="KAK4176921.1"/>
    </source>
</evidence>
<feature type="transmembrane region" description="Helical" evidence="1">
    <location>
        <begin position="369"/>
        <end position="391"/>
    </location>
</feature>
<sequence length="395" mass="43036">MISPAIQAGGMLAKRALAKYADSGITAHSGPTFTTTFTDMSDEPQQPPIKWAPYGGLQLFVNLLLFVPIFLYIAYTLTHIYPTLAIVEDPLPDYDAIPINDPTTNDDNTNKANTNNTTGININNGGSSQHNNGDAPIRLKPITSSLRATHRTLQSISGFRSQFRGLGCALFLGFVTTILSGIFSPLPILGNLAVLLLTSQLNTTLTHIIITHPLPANTSSKRTFFSRLPSWRRNFVATYQPILFYWASVHAAIILPALLAGLIGLSPYDDNSQLKDGINGVEIAQLICVAGVFLGLNLLLVVPAHVALVRIQATLLPHDDETIVPFDRTFGGSVEPEVVNGKGFGNLKNALKTVSWASWVRLYVQQAKILGVVMVLYGFVVAVVSFEYFFLGWRN</sequence>
<name>A0AAN6W825_9PEZI</name>
<accession>A0AAN6W825</accession>
<feature type="transmembrane region" description="Helical" evidence="1">
    <location>
        <begin position="242"/>
        <end position="263"/>
    </location>
</feature>
<evidence type="ECO:0000256" key="1">
    <source>
        <dbReference type="SAM" id="Phobius"/>
    </source>
</evidence>
<gene>
    <name evidence="2" type="ORF">QBC36DRAFT_328238</name>
</gene>
<proteinExistence type="predicted"/>
<evidence type="ECO:0000313" key="3">
    <source>
        <dbReference type="Proteomes" id="UP001302321"/>
    </source>
</evidence>
<keyword evidence="1" id="KW-0472">Membrane</keyword>
<dbReference type="EMBL" id="MU866181">
    <property type="protein sequence ID" value="KAK4176921.1"/>
    <property type="molecule type" value="Genomic_DNA"/>
</dbReference>
<keyword evidence="1" id="KW-0812">Transmembrane</keyword>
<feature type="transmembrane region" description="Helical" evidence="1">
    <location>
        <begin position="283"/>
        <end position="302"/>
    </location>
</feature>